<evidence type="ECO:0000256" key="1">
    <source>
        <dbReference type="SAM" id="MobiDB-lite"/>
    </source>
</evidence>
<sequence>MIRRGVSALMPKHPIRTLGAKVKEIMVRYASLYLTLHSIALHIFIISELNIVRVRLCMPNTRSKGAPLLPYDPEFQRTLRKMVNAQELEAQRHRLGLEAEIDTAKNVHQTTGINQPRLGFQQNIGINQPRVVEENKWEEGVVYPQHQPIAPRGRAQHPAHMMYEEDDADLDGAGAIGAIVLPALPQMLTGDDANQYLMNFMAICKSQEIPGVNQIAMRLRLFPLSLTGEATNWLNEMPDDSIRTWKVSLNYITKPVVDSVCRGSFIRKSFAENMQLLDEVSKNNRAWYTRDTEGNWQNRDGHMNDHSGVYVPPGNRDLTGGSSSGSKLEDMMAKVLQKVESTDAGVKEMKDDSEEVEHKSQPTRGKEKGVEENLPLQQIPRPPPPFPQRFRKKAEDGKFTKFITTLKQLLVNIPLVEALE</sequence>
<dbReference type="EMBL" id="JAWPEI010000005">
    <property type="protein sequence ID" value="KAK4726889.1"/>
    <property type="molecule type" value="Genomic_DNA"/>
</dbReference>
<keyword evidence="2" id="KW-0812">Transmembrane</keyword>
<keyword evidence="2" id="KW-1133">Transmembrane helix</keyword>
<gene>
    <name evidence="3" type="ORF">R3W88_031806</name>
</gene>
<dbReference type="AlphaFoldDB" id="A0AAV9LQV3"/>
<reference evidence="3 4" key="1">
    <citation type="submission" date="2023-10" db="EMBL/GenBank/DDBJ databases">
        <title>Genome-Wide Identification Analysis in wild type Solanum Pinnatisectum Reveals Some Genes Defensing Phytophthora Infestans.</title>
        <authorList>
            <person name="Sun C."/>
        </authorList>
    </citation>
    <scope>NUCLEOTIDE SEQUENCE [LARGE SCALE GENOMIC DNA]</scope>
    <source>
        <strain evidence="3">LQN</strain>
        <tissue evidence="3">Leaf</tissue>
    </source>
</reference>
<dbReference type="Proteomes" id="UP001311915">
    <property type="component" value="Unassembled WGS sequence"/>
</dbReference>
<keyword evidence="4" id="KW-1185">Reference proteome</keyword>
<proteinExistence type="predicted"/>
<comment type="caution">
    <text evidence="3">The sequence shown here is derived from an EMBL/GenBank/DDBJ whole genome shotgun (WGS) entry which is preliminary data.</text>
</comment>
<feature type="compositionally biased region" description="Basic and acidic residues" evidence="1">
    <location>
        <begin position="345"/>
        <end position="371"/>
    </location>
</feature>
<evidence type="ECO:0008006" key="5">
    <source>
        <dbReference type="Google" id="ProtNLM"/>
    </source>
</evidence>
<accession>A0AAV9LQV3</accession>
<feature type="transmembrane region" description="Helical" evidence="2">
    <location>
        <begin position="26"/>
        <end position="46"/>
    </location>
</feature>
<evidence type="ECO:0000313" key="4">
    <source>
        <dbReference type="Proteomes" id="UP001311915"/>
    </source>
</evidence>
<name>A0AAV9LQV3_9SOLN</name>
<evidence type="ECO:0000313" key="3">
    <source>
        <dbReference type="EMBL" id="KAK4726889.1"/>
    </source>
</evidence>
<organism evidence="3 4">
    <name type="scientific">Solanum pinnatisectum</name>
    <name type="common">tansyleaf nightshade</name>
    <dbReference type="NCBI Taxonomy" id="50273"/>
    <lineage>
        <taxon>Eukaryota</taxon>
        <taxon>Viridiplantae</taxon>
        <taxon>Streptophyta</taxon>
        <taxon>Embryophyta</taxon>
        <taxon>Tracheophyta</taxon>
        <taxon>Spermatophyta</taxon>
        <taxon>Magnoliopsida</taxon>
        <taxon>eudicotyledons</taxon>
        <taxon>Gunneridae</taxon>
        <taxon>Pentapetalae</taxon>
        <taxon>asterids</taxon>
        <taxon>lamiids</taxon>
        <taxon>Solanales</taxon>
        <taxon>Solanaceae</taxon>
        <taxon>Solanoideae</taxon>
        <taxon>Solaneae</taxon>
        <taxon>Solanum</taxon>
    </lineage>
</organism>
<keyword evidence="2" id="KW-0472">Membrane</keyword>
<evidence type="ECO:0000256" key="2">
    <source>
        <dbReference type="SAM" id="Phobius"/>
    </source>
</evidence>
<feature type="region of interest" description="Disordered" evidence="1">
    <location>
        <begin position="340"/>
        <end position="391"/>
    </location>
</feature>
<protein>
    <recommendedName>
        <fullName evidence="5">Retrotransposon gag domain-containing protein</fullName>
    </recommendedName>
</protein>